<dbReference type="EMBL" id="JANHOG010000760">
    <property type="protein sequence ID" value="KAJ3551736.1"/>
    <property type="molecule type" value="Genomic_DNA"/>
</dbReference>
<gene>
    <name evidence="1" type="ORF">NM688_g4537</name>
</gene>
<sequence length="279" mass="31279">MISRAFTGQHGRAYLFDVVVNVVEGEPVDRQMTTGNHTVRDIYCCKCGKTLGWKYEHAYEPSQKYKEGKYILERQLLVPIPPALAALVIVKQYQRKSPAYLASVGEHRSGVRDSQTAVSSFIGLSHPSYVTRLRVLPSHRTRIHLSYYMSQHSGLHSSAHSGRPTSPIPTQGNRPIIKVHWGQRIPQPFKLVHAVASASPTIGLVVISEPTASNISIRSIRHPWVQRHHSKRWSKNKEDLPAPELARAAIVTALGEYKRSLHMSHAYQTHIAARLTAPD</sequence>
<dbReference type="Proteomes" id="UP001148662">
    <property type="component" value="Unassembled WGS sequence"/>
</dbReference>
<evidence type="ECO:0000313" key="1">
    <source>
        <dbReference type="EMBL" id="KAJ3551736.1"/>
    </source>
</evidence>
<reference evidence="1" key="1">
    <citation type="submission" date="2022-07" db="EMBL/GenBank/DDBJ databases">
        <title>Genome Sequence of Phlebia brevispora.</title>
        <authorList>
            <person name="Buettner E."/>
        </authorList>
    </citation>
    <scope>NUCLEOTIDE SEQUENCE</scope>
    <source>
        <strain evidence="1">MPL23</strain>
    </source>
</reference>
<proteinExistence type="predicted"/>
<comment type="caution">
    <text evidence="1">The sequence shown here is derived from an EMBL/GenBank/DDBJ whole genome shotgun (WGS) entry which is preliminary data.</text>
</comment>
<accession>A0ACC1T2V2</accession>
<name>A0ACC1T2V2_9APHY</name>
<keyword evidence="2" id="KW-1185">Reference proteome</keyword>
<organism evidence="1 2">
    <name type="scientific">Phlebia brevispora</name>
    <dbReference type="NCBI Taxonomy" id="194682"/>
    <lineage>
        <taxon>Eukaryota</taxon>
        <taxon>Fungi</taxon>
        <taxon>Dikarya</taxon>
        <taxon>Basidiomycota</taxon>
        <taxon>Agaricomycotina</taxon>
        <taxon>Agaricomycetes</taxon>
        <taxon>Polyporales</taxon>
        <taxon>Meruliaceae</taxon>
        <taxon>Phlebia</taxon>
    </lineage>
</organism>
<evidence type="ECO:0000313" key="2">
    <source>
        <dbReference type="Proteomes" id="UP001148662"/>
    </source>
</evidence>
<protein>
    <submittedName>
        <fullName evidence="1">Uncharacterized protein</fullName>
    </submittedName>
</protein>